<comment type="caution">
    <text evidence="3">The sequence shown here is derived from an EMBL/GenBank/DDBJ whole genome shotgun (WGS) entry which is preliminary data.</text>
</comment>
<dbReference type="GO" id="GO:0000166">
    <property type="term" value="F:nucleotide binding"/>
    <property type="evidence" value="ECO:0007669"/>
    <property type="project" value="InterPro"/>
</dbReference>
<dbReference type="AlphaFoldDB" id="A0A1F7JCW3"/>
<dbReference type="Pfam" id="PF01408">
    <property type="entry name" value="GFO_IDH_MocA"/>
    <property type="match status" value="1"/>
</dbReference>
<sequence>MKKVAIIGAGLQAERRIGPIANDKDYKIAWIVGNKSVKAKLLAKQYGANYGYDWRSVVIDKNMDVIVILTYPNTHAEISITAMKNGKDVLCEKPLARTEKEAQDMIRVANKTKRILKCGFNHRHHPAIIEAYNLFKSNLIGKPVFGRGRYGIAGREGLEKEWRSNPTIVSGGQLMEQGIHLVDLFRWFFGDVSAITGFINTNYWKINPLEDNGFGLLQMKNGVVVSLHSSLTQWINLFEFEIYGEKGSLTVKGLGGAYGTEKLIINQYDPNGPFSYNTIEYRGADRSWEGEWKEFSKAVITRTEPLGNGLDGLKALEIVNSIYKASKTGRTVNLER</sequence>
<evidence type="ECO:0000259" key="1">
    <source>
        <dbReference type="Pfam" id="PF01408"/>
    </source>
</evidence>
<dbReference type="InterPro" id="IPR055170">
    <property type="entry name" value="GFO_IDH_MocA-like_dom"/>
</dbReference>
<dbReference type="Gene3D" id="3.30.360.10">
    <property type="entry name" value="Dihydrodipicolinate Reductase, domain 2"/>
    <property type="match status" value="1"/>
</dbReference>
<dbReference type="PANTHER" id="PTHR43249">
    <property type="entry name" value="UDP-N-ACETYL-2-AMINO-2-DEOXY-D-GLUCURONATE OXIDASE"/>
    <property type="match status" value="1"/>
</dbReference>
<reference evidence="3 4" key="1">
    <citation type="journal article" date="2016" name="Nat. Commun.">
        <title>Thousands of microbial genomes shed light on interconnected biogeochemical processes in an aquifer system.</title>
        <authorList>
            <person name="Anantharaman K."/>
            <person name="Brown C.T."/>
            <person name="Hug L.A."/>
            <person name="Sharon I."/>
            <person name="Castelle C.J."/>
            <person name="Probst A.J."/>
            <person name="Thomas B.C."/>
            <person name="Singh A."/>
            <person name="Wilkins M.J."/>
            <person name="Karaoz U."/>
            <person name="Brodie E.L."/>
            <person name="Williams K.H."/>
            <person name="Hubbard S.S."/>
            <person name="Banfield J.F."/>
        </authorList>
    </citation>
    <scope>NUCLEOTIDE SEQUENCE [LARGE SCALE GENOMIC DNA]</scope>
</reference>
<dbReference type="SUPFAM" id="SSF51735">
    <property type="entry name" value="NAD(P)-binding Rossmann-fold domains"/>
    <property type="match status" value="1"/>
</dbReference>
<dbReference type="Proteomes" id="UP000177418">
    <property type="component" value="Unassembled WGS sequence"/>
</dbReference>
<dbReference type="Gene3D" id="3.40.50.720">
    <property type="entry name" value="NAD(P)-binding Rossmann-like Domain"/>
    <property type="match status" value="1"/>
</dbReference>
<proteinExistence type="predicted"/>
<dbReference type="InterPro" id="IPR036291">
    <property type="entry name" value="NAD(P)-bd_dom_sf"/>
</dbReference>
<dbReference type="PANTHER" id="PTHR43249:SF1">
    <property type="entry name" value="D-GLUCOSIDE 3-DEHYDROGENASE"/>
    <property type="match status" value="1"/>
</dbReference>
<dbReference type="Pfam" id="PF22725">
    <property type="entry name" value="GFO_IDH_MocA_C3"/>
    <property type="match status" value="1"/>
</dbReference>
<dbReference type="InterPro" id="IPR000683">
    <property type="entry name" value="Gfo/Idh/MocA-like_OxRdtase_N"/>
</dbReference>
<accession>A0A1F7JCW3</accession>
<name>A0A1F7JCW3_9BACT</name>
<protein>
    <recommendedName>
        <fullName evidence="5">Oxidoreductase</fullName>
    </recommendedName>
</protein>
<evidence type="ECO:0000313" key="4">
    <source>
        <dbReference type="Proteomes" id="UP000177418"/>
    </source>
</evidence>
<feature type="domain" description="GFO/IDH/MocA-like oxidoreductase" evidence="2">
    <location>
        <begin position="130"/>
        <end position="249"/>
    </location>
</feature>
<evidence type="ECO:0008006" key="5">
    <source>
        <dbReference type="Google" id="ProtNLM"/>
    </source>
</evidence>
<organism evidence="3 4">
    <name type="scientific">Candidatus Roizmanbacteria bacterium RIFCSPLOWO2_02_FULL_36_11</name>
    <dbReference type="NCBI Taxonomy" id="1802071"/>
    <lineage>
        <taxon>Bacteria</taxon>
        <taxon>Candidatus Roizmaniibacteriota</taxon>
    </lineage>
</organism>
<evidence type="ECO:0000259" key="2">
    <source>
        <dbReference type="Pfam" id="PF22725"/>
    </source>
</evidence>
<gene>
    <name evidence="3" type="ORF">A3H78_02865</name>
</gene>
<dbReference type="EMBL" id="MGAV01000019">
    <property type="protein sequence ID" value="OGK53452.1"/>
    <property type="molecule type" value="Genomic_DNA"/>
</dbReference>
<feature type="domain" description="Gfo/Idh/MocA-like oxidoreductase N-terminal" evidence="1">
    <location>
        <begin position="3"/>
        <end position="119"/>
    </location>
</feature>
<evidence type="ECO:0000313" key="3">
    <source>
        <dbReference type="EMBL" id="OGK53452.1"/>
    </source>
</evidence>
<dbReference type="InterPro" id="IPR052515">
    <property type="entry name" value="Gfo/Idh/MocA_Oxidoreductase"/>
</dbReference>
<dbReference type="SUPFAM" id="SSF55347">
    <property type="entry name" value="Glyceraldehyde-3-phosphate dehydrogenase-like, C-terminal domain"/>
    <property type="match status" value="1"/>
</dbReference>